<dbReference type="Proteomes" id="UP001156706">
    <property type="component" value="Unassembled WGS sequence"/>
</dbReference>
<evidence type="ECO:0000313" key="2">
    <source>
        <dbReference type="Proteomes" id="UP001156706"/>
    </source>
</evidence>
<evidence type="ECO:0008006" key="3">
    <source>
        <dbReference type="Google" id="ProtNLM"/>
    </source>
</evidence>
<name>A0ABQ5YAF5_9NEIS</name>
<sequence>MTDAATLRLLTEADASAMNDLFSVAFGSAMPPELWHWKYGEGRGLAMGLWQADGHLTAHYGAMPRPVLDAGKPCLAVQIGDVMVRQQDRSSLSRKGPFFEVASTFLDRYIGHGRPYLHGFGFPNRRAMQVAQRLGLYQPTGEVIELHWLTAQVAPLPWSQQAERLQQLHPHSRELAQLWQAMHTSLPHDILGLRDAARLQQRYLNHPTVDYQLWLLRHRLSRQPIGLVVLRRHASNMELLDLVAAPQDWDACAQAAAQIARQQDTPLLTMWLSQAHARHFLSRPKQIDIDVLIPCNAWSPGPSPDAVANRWLLTAGDTDFR</sequence>
<protein>
    <recommendedName>
        <fullName evidence="3">GNAT family N-acetyltransferase</fullName>
    </recommendedName>
</protein>
<dbReference type="RefSeq" id="WP_284195068.1">
    <property type="nucleotide sequence ID" value="NZ_BSOG01000001.1"/>
</dbReference>
<accession>A0ABQ5YAF5</accession>
<gene>
    <name evidence="1" type="ORF">GCM10007907_07150</name>
</gene>
<dbReference type="Pfam" id="PF13527">
    <property type="entry name" value="Acetyltransf_9"/>
    <property type="match status" value="1"/>
</dbReference>
<comment type="caution">
    <text evidence="1">The sequence shown here is derived from an EMBL/GenBank/DDBJ whole genome shotgun (WGS) entry which is preliminary data.</text>
</comment>
<organism evidence="1 2">
    <name type="scientific">Chitinimonas prasina</name>
    <dbReference type="NCBI Taxonomy" id="1434937"/>
    <lineage>
        <taxon>Bacteria</taxon>
        <taxon>Pseudomonadati</taxon>
        <taxon>Pseudomonadota</taxon>
        <taxon>Betaproteobacteria</taxon>
        <taxon>Neisseriales</taxon>
        <taxon>Chitinibacteraceae</taxon>
        <taxon>Chitinimonas</taxon>
    </lineage>
</organism>
<proteinExistence type="predicted"/>
<dbReference type="Gene3D" id="3.40.630.30">
    <property type="match status" value="1"/>
</dbReference>
<reference evidence="2" key="1">
    <citation type="journal article" date="2019" name="Int. J. Syst. Evol. Microbiol.">
        <title>The Global Catalogue of Microorganisms (GCM) 10K type strain sequencing project: providing services to taxonomists for standard genome sequencing and annotation.</title>
        <authorList>
            <consortium name="The Broad Institute Genomics Platform"/>
            <consortium name="The Broad Institute Genome Sequencing Center for Infectious Disease"/>
            <person name="Wu L."/>
            <person name="Ma J."/>
        </authorList>
    </citation>
    <scope>NUCLEOTIDE SEQUENCE [LARGE SCALE GENOMIC DNA]</scope>
    <source>
        <strain evidence="2">NBRC 110044</strain>
    </source>
</reference>
<dbReference type="InterPro" id="IPR016181">
    <property type="entry name" value="Acyl_CoA_acyltransferase"/>
</dbReference>
<evidence type="ECO:0000313" key="1">
    <source>
        <dbReference type="EMBL" id="GLR11925.1"/>
    </source>
</evidence>
<dbReference type="SUPFAM" id="SSF55729">
    <property type="entry name" value="Acyl-CoA N-acyltransferases (Nat)"/>
    <property type="match status" value="1"/>
</dbReference>
<dbReference type="EMBL" id="BSOG01000001">
    <property type="protein sequence ID" value="GLR11925.1"/>
    <property type="molecule type" value="Genomic_DNA"/>
</dbReference>
<keyword evidence="2" id="KW-1185">Reference proteome</keyword>